<dbReference type="PANTHER" id="PTHR11937">
    <property type="entry name" value="ACTIN"/>
    <property type="match status" value="1"/>
</dbReference>
<evidence type="ECO:0000256" key="1">
    <source>
        <dbReference type="ARBA" id="ARBA00004496"/>
    </source>
</evidence>
<feature type="compositionally biased region" description="Basic and acidic residues" evidence="5">
    <location>
        <begin position="420"/>
        <end position="433"/>
    </location>
</feature>
<dbReference type="Gene3D" id="3.90.640.10">
    <property type="entry name" value="Actin, Chain A, domain 4"/>
    <property type="match status" value="1"/>
</dbReference>
<comment type="subcellular location">
    <subcellularLocation>
        <location evidence="1">Cytoplasm</location>
    </subcellularLocation>
</comment>
<evidence type="ECO:0008006" key="8">
    <source>
        <dbReference type="Google" id="ProtNLM"/>
    </source>
</evidence>
<protein>
    <recommendedName>
        <fullName evidence="8">Actin-related protein 5</fullName>
    </recommendedName>
</protein>
<dbReference type="SMART" id="SM00268">
    <property type="entry name" value="ACTIN"/>
    <property type="match status" value="1"/>
</dbReference>
<sequence length="576" mass="64599">MSSMYNATARPPHQLAVLAGDEITTRMKNLGQLSWNYPIERGMICDGETQLRVWARVLEVMGVVPMPMMVMLAGGRMGNGGGFLSTISAARRAKPVADAVNHAGTPRATYSSNNSAFFLLEPPFVPSVISEGVDFILFRELEMARVSRMLGACMAAVKYASFRRTIPDNNTSCGTEANKNAVSWINDKANCCCVVDSGYSFTHIVPTYRGGEALVNAIRRLNVGGKVLTNLLKESVTYRQWNMMDEFHIVNDAKEQLCFISEDFDKEMARARATRKGSRLFDREYLLPDFVHSFIGSVRLPEPLQGKTELEEMELIKQYIDRLDDRKQRQELADEARDLSSMQVEEDWADSDKTSKDYRSSFERGDNKPLSRISKRGKITRTDIESSTKCEEDDGSGTDNDDSDSDEETQQQRLQRLKKMRDEERRRREKESLERQALAMSVERFAIPEILFRPSDIGLDCGGIAEAIVESINACDPSLRAAMYHNVLLVGGNAKIPGFGERLKSELRKLSPTNYEVRVYLPDDPASYAWKCVSPSNNSNSPPEEKEGLAAKLSSRIPSGGRLFNEESHSADMIEL</sequence>
<dbReference type="AlphaFoldDB" id="A0ABD3NRY8"/>
<evidence type="ECO:0000313" key="7">
    <source>
        <dbReference type="Proteomes" id="UP001530315"/>
    </source>
</evidence>
<evidence type="ECO:0000256" key="3">
    <source>
        <dbReference type="ARBA" id="ARBA00022490"/>
    </source>
</evidence>
<evidence type="ECO:0000256" key="2">
    <source>
        <dbReference type="ARBA" id="ARBA00005665"/>
    </source>
</evidence>
<feature type="region of interest" description="Disordered" evidence="5">
    <location>
        <begin position="333"/>
        <end position="433"/>
    </location>
</feature>
<accession>A0ABD3NRY8</accession>
<dbReference type="FunFam" id="3.90.640.10:FF:000014">
    <property type="entry name" value="Putative actin-related protein 6"/>
    <property type="match status" value="1"/>
</dbReference>
<comment type="catalytic activity">
    <reaction evidence="4">
        <text>ATP + H2O = ADP + phosphate + H(+)</text>
        <dbReference type="Rhea" id="RHEA:13065"/>
        <dbReference type="ChEBI" id="CHEBI:15377"/>
        <dbReference type="ChEBI" id="CHEBI:15378"/>
        <dbReference type="ChEBI" id="CHEBI:30616"/>
        <dbReference type="ChEBI" id="CHEBI:43474"/>
        <dbReference type="ChEBI" id="CHEBI:456216"/>
    </reaction>
</comment>
<dbReference type="SUPFAM" id="SSF53067">
    <property type="entry name" value="Actin-like ATPase domain"/>
    <property type="match status" value="1"/>
</dbReference>
<gene>
    <name evidence="6" type="ORF">ACHAW5_010611</name>
</gene>
<dbReference type="GO" id="GO:0005634">
    <property type="term" value="C:nucleus"/>
    <property type="evidence" value="ECO:0007669"/>
    <property type="project" value="UniProtKB-ARBA"/>
</dbReference>
<reference evidence="6 7" key="1">
    <citation type="submission" date="2024-10" db="EMBL/GenBank/DDBJ databases">
        <title>Updated reference genomes for cyclostephanoid diatoms.</title>
        <authorList>
            <person name="Roberts W.R."/>
            <person name="Alverson A.J."/>
        </authorList>
    </citation>
    <scope>NUCLEOTIDE SEQUENCE [LARGE SCALE GENOMIC DNA]</scope>
    <source>
        <strain evidence="6 7">AJA276-08</strain>
    </source>
</reference>
<evidence type="ECO:0000256" key="4">
    <source>
        <dbReference type="ARBA" id="ARBA00049360"/>
    </source>
</evidence>
<keyword evidence="7" id="KW-1185">Reference proteome</keyword>
<feature type="compositionally biased region" description="Acidic residues" evidence="5">
    <location>
        <begin position="391"/>
        <end position="409"/>
    </location>
</feature>
<dbReference type="InterPro" id="IPR004000">
    <property type="entry name" value="Actin"/>
</dbReference>
<keyword evidence="3" id="KW-0963">Cytoplasm</keyword>
<comment type="similarity">
    <text evidence="2">Belongs to the actin family. ARP6 subfamily.</text>
</comment>
<proteinExistence type="inferred from homology"/>
<evidence type="ECO:0000256" key="5">
    <source>
        <dbReference type="SAM" id="MobiDB-lite"/>
    </source>
</evidence>
<dbReference type="Gene3D" id="3.30.420.40">
    <property type="match status" value="2"/>
</dbReference>
<evidence type="ECO:0000313" key="6">
    <source>
        <dbReference type="EMBL" id="KAL3778835.1"/>
    </source>
</evidence>
<dbReference type="Pfam" id="PF00022">
    <property type="entry name" value="Actin"/>
    <property type="match status" value="1"/>
</dbReference>
<dbReference type="CDD" id="cd10210">
    <property type="entry name" value="ASKHA_NBD_Arp6"/>
    <property type="match status" value="1"/>
</dbReference>
<comment type="caution">
    <text evidence="6">The sequence shown here is derived from an EMBL/GenBank/DDBJ whole genome shotgun (WGS) entry which is preliminary data.</text>
</comment>
<organism evidence="6 7">
    <name type="scientific">Stephanodiscus triporus</name>
    <dbReference type="NCBI Taxonomy" id="2934178"/>
    <lineage>
        <taxon>Eukaryota</taxon>
        <taxon>Sar</taxon>
        <taxon>Stramenopiles</taxon>
        <taxon>Ochrophyta</taxon>
        <taxon>Bacillariophyta</taxon>
        <taxon>Coscinodiscophyceae</taxon>
        <taxon>Thalassiosirophycidae</taxon>
        <taxon>Stephanodiscales</taxon>
        <taxon>Stephanodiscaceae</taxon>
        <taxon>Stephanodiscus</taxon>
    </lineage>
</organism>
<feature type="compositionally biased region" description="Basic and acidic residues" evidence="5">
    <location>
        <begin position="380"/>
        <end position="390"/>
    </location>
</feature>
<feature type="compositionally biased region" description="Basic and acidic residues" evidence="5">
    <location>
        <begin position="350"/>
        <end position="369"/>
    </location>
</feature>
<name>A0ABD3NRY8_9STRA</name>
<dbReference type="InterPro" id="IPR043129">
    <property type="entry name" value="ATPase_NBD"/>
</dbReference>
<dbReference type="EMBL" id="JALLAZ020001197">
    <property type="protein sequence ID" value="KAL3778835.1"/>
    <property type="molecule type" value="Genomic_DNA"/>
</dbReference>
<dbReference type="GO" id="GO:0005737">
    <property type="term" value="C:cytoplasm"/>
    <property type="evidence" value="ECO:0007669"/>
    <property type="project" value="UniProtKB-SubCell"/>
</dbReference>
<dbReference type="Proteomes" id="UP001530315">
    <property type="component" value="Unassembled WGS sequence"/>
</dbReference>